<evidence type="ECO:0000313" key="6">
    <source>
        <dbReference type="Proteomes" id="UP000221011"/>
    </source>
</evidence>
<dbReference type="InterPro" id="IPR003018">
    <property type="entry name" value="GAF"/>
</dbReference>
<dbReference type="Pfam" id="PF13185">
    <property type="entry name" value="GAF_2"/>
    <property type="match status" value="1"/>
</dbReference>
<dbReference type="Gene3D" id="3.30.450.40">
    <property type="match status" value="1"/>
</dbReference>
<dbReference type="RefSeq" id="WP_234363103.1">
    <property type="nucleotide sequence ID" value="NZ_CP022685.1"/>
</dbReference>
<protein>
    <recommendedName>
        <fullName evidence="4">ANTAR domain-containing protein</fullName>
    </recommendedName>
</protein>
<dbReference type="EMBL" id="CP022685">
    <property type="protein sequence ID" value="ATL32927.1"/>
    <property type="molecule type" value="Genomic_DNA"/>
</dbReference>
<organism evidence="5 6">
    <name type="scientific">Streptomyces formicae</name>
    <dbReference type="NCBI Taxonomy" id="1616117"/>
    <lineage>
        <taxon>Bacteria</taxon>
        <taxon>Bacillati</taxon>
        <taxon>Actinomycetota</taxon>
        <taxon>Actinomycetes</taxon>
        <taxon>Kitasatosporales</taxon>
        <taxon>Streptomycetaceae</taxon>
        <taxon>Streptomyces</taxon>
    </lineage>
</organism>
<dbReference type="InterPro" id="IPR029016">
    <property type="entry name" value="GAF-like_dom_sf"/>
</dbReference>
<name>A0A291QN21_9ACTN</name>
<dbReference type="InterPro" id="IPR036388">
    <property type="entry name" value="WH-like_DNA-bd_sf"/>
</dbReference>
<keyword evidence="2" id="KW-0804">Transcription</keyword>
<dbReference type="Pfam" id="PF03861">
    <property type="entry name" value="ANTAR"/>
    <property type="match status" value="1"/>
</dbReference>
<feature type="domain" description="ANTAR" evidence="4">
    <location>
        <begin position="33"/>
        <end position="95"/>
    </location>
</feature>
<dbReference type="Proteomes" id="UP000221011">
    <property type="component" value="Chromosome"/>
</dbReference>
<evidence type="ECO:0000256" key="1">
    <source>
        <dbReference type="ARBA" id="ARBA00023015"/>
    </source>
</evidence>
<dbReference type="KEGG" id="sfk:KY5_7909c"/>
<evidence type="ECO:0000256" key="3">
    <source>
        <dbReference type="SAM" id="MobiDB-lite"/>
    </source>
</evidence>
<dbReference type="AlphaFoldDB" id="A0A291QN21"/>
<evidence type="ECO:0000259" key="4">
    <source>
        <dbReference type="PROSITE" id="PS50921"/>
    </source>
</evidence>
<gene>
    <name evidence="5" type="ORF">KY5_7909c</name>
</gene>
<accession>A0A291QN21</accession>
<dbReference type="SMART" id="SM01012">
    <property type="entry name" value="ANTAR"/>
    <property type="match status" value="1"/>
</dbReference>
<feature type="region of interest" description="Disordered" evidence="3">
    <location>
        <begin position="1"/>
        <end position="28"/>
    </location>
</feature>
<dbReference type="Gene3D" id="1.10.10.10">
    <property type="entry name" value="Winged helix-like DNA-binding domain superfamily/Winged helix DNA-binding domain"/>
    <property type="match status" value="1"/>
</dbReference>
<keyword evidence="1" id="KW-0805">Transcription regulation</keyword>
<reference evidence="5 6" key="1">
    <citation type="submission" date="2017-08" db="EMBL/GenBank/DDBJ databases">
        <title>Complete Genome Sequence of Streptomyces formicae KY5, the formicamycin producer.</title>
        <authorList>
            <person name="Holmes N.A."/>
            <person name="Devine R."/>
            <person name="Qin Z."/>
            <person name="Seipke R.F."/>
            <person name="Wilkinson B."/>
            <person name="Hutchings M.I."/>
        </authorList>
    </citation>
    <scope>NUCLEOTIDE SEQUENCE [LARGE SCALE GENOMIC DNA]</scope>
    <source>
        <strain evidence="5 6">KY5</strain>
    </source>
</reference>
<sequence>MTDMRPVPPPEEEPVASTPASAEEEAERLRSTAERLRGQVSELAVQLQARPRVALAEGILIERYQLADRQDAFDLLRQASQRANIKLHQLAAAVARTPGPGPGAEVWFPGRIHQPGRNLAPLAAGTLDPTNQGEVLGAALRRVLDLTGTDMGNVQLLEDGVLRMAKHAGLPQQFTDHFAFVEGATSCSRAATASRQVTVKDVASSAGFDDESRRVILMAGSRSCHSVPLVDDANTVHGVISSHHARPLIGFTQAQLRELHQTSRTIGGWIKWHQETVLLDALEDLHRLALGGE</sequence>
<proteinExistence type="predicted"/>
<dbReference type="PROSITE" id="PS50921">
    <property type="entry name" value="ANTAR"/>
    <property type="match status" value="1"/>
</dbReference>
<evidence type="ECO:0000313" key="5">
    <source>
        <dbReference type="EMBL" id="ATL32927.1"/>
    </source>
</evidence>
<evidence type="ECO:0000256" key="2">
    <source>
        <dbReference type="ARBA" id="ARBA00023163"/>
    </source>
</evidence>
<dbReference type="InterPro" id="IPR005561">
    <property type="entry name" value="ANTAR"/>
</dbReference>
<dbReference type="GO" id="GO:0003723">
    <property type="term" value="F:RNA binding"/>
    <property type="evidence" value="ECO:0007669"/>
    <property type="project" value="InterPro"/>
</dbReference>
<keyword evidence="6" id="KW-1185">Reference proteome</keyword>
<dbReference type="SUPFAM" id="SSF55781">
    <property type="entry name" value="GAF domain-like"/>
    <property type="match status" value="1"/>
</dbReference>